<dbReference type="InterPro" id="IPR004360">
    <property type="entry name" value="Glyas_Fos-R_dOase_dom"/>
</dbReference>
<dbReference type="PANTHER" id="PTHR34109">
    <property type="entry name" value="BNAUNNG04460D PROTEIN-RELATED"/>
    <property type="match status" value="1"/>
</dbReference>
<proteinExistence type="predicted"/>
<dbReference type="Proteomes" id="UP000673197">
    <property type="component" value="Unassembled WGS sequence"/>
</dbReference>
<dbReference type="CDD" id="cd07246">
    <property type="entry name" value="VOC_like"/>
    <property type="match status" value="1"/>
</dbReference>
<evidence type="ECO:0000313" key="3">
    <source>
        <dbReference type="Proteomes" id="UP000673197"/>
    </source>
</evidence>
<dbReference type="Pfam" id="PF00903">
    <property type="entry name" value="Glyoxalase"/>
    <property type="match status" value="1"/>
</dbReference>
<comment type="caution">
    <text evidence="2">The sequence shown here is derived from an EMBL/GenBank/DDBJ whole genome shotgun (WGS) entry which is preliminary data.</text>
</comment>
<dbReference type="PROSITE" id="PS51819">
    <property type="entry name" value="VOC"/>
    <property type="match status" value="1"/>
</dbReference>
<reference evidence="2 3" key="1">
    <citation type="journal article" date="2022" name="Syst. Appl. Microbiol.">
        <title>Pseudomonas alliivorans sp. nov., a plant-pathogenic bacterium isolated from onion foliage in Georgia, USA.</title>
        <authorList>
            <person name="Zhao M."/>
            <person name="Tyson C."/>
            <person name="Chen H.C."/>
            <person name="Paudel S."/>
            <person name="Gitaitis R."/>
            <person name="Kvitko B."/>
            <person name="Dutta B."/>
        </authorList>
    </citation>
    <scope>NUCLEOTIDE SEQUENCE [LARGE SCALE GENOMIC DNA]</scope>
    <source>
        <strain evidence="2 3">20GA0068</strain>
    </source>
</reference>
<dbReference type="EMBL" id="JAFFZW010000017">
    <property type="protein sequence ID" value="MBP0948725.1"/>
    <property type="molecule type" value="Genomic_DNA"/>
</dbReference>
<sequence length="168" mass="18771">MSSGKARFDLKPEGTADTVVKPIPDDYHSLTAYLVVKGAADAIQFYQRAFGFREEFRLDGPDGRVGHAELRIGDSRLMISDGCDQGPLASPESRPPSGMHLYVENADTVFKRAVEAGAVEVDPVKDQFYGDRMGTLRDPYGHVWFIATHIEELSHEQIKARAREMWSE</sequence>
<evidence type="ECO:0000259" key="1">
    <source>
        <dbReference type="PROSITE" id="PS51819"/>
    </source>
</evidence>
<dbReference type="InterPro" id="IPR029068">
    <property type="entry name" value="Glyas_Bleomycin-R_OHBP_Dase"/>
</dbReference>
<feature type="domain" description="VOC" evidence="1">
    <location>
        <begin position="26"/>
        <end position="149"/>
    </location>
</feature>
<dbReference type="Gene3D" id="3.30.720.110">
    <property type="match status" value="1"/>
</dbReference>
<organism evidence="2 3">
    <name type="scientific">Pseudomonas alliivorans</name>
    <dbReference type="NCBI Taxonomy" id="2810613"/>
    <lineage>
        <taxon>Bacteria</taxon>
        <taxon>Pseudomonadati</taxon>
        <taxon>Pseudomonadota</taxon>
        <taxon>Gammaproteobacteria</taxon>
        <taxon>Pseudomonadales</taxon>
        <taxon>Pseudomonadaceae</taxon>
        <taxon>Pseudomonas</taxon>
    </lineage>
</organism>
<dbReference type="Gene3D" id="3.30.720.120">
    <property type="match status" value="1"/>
</dbReference>
<name>A0ABS4CDR3_9PSED</name>
<keyword evidence="3" id="KW-1185">Reference proteome</keyword>
<gene>
    <name evidence="2" type="ORF">JTJ32_25700</name>
</gene>
<protein>
    <submittedName>
        <fullName evidence="2">VOC family protein</fullName>
    </submittedName>
</protein>
<evidence type="ECO:0000313" key="2">
    <source>
        <dbReference type="EMBL" id="MBP0948725.1"/>
    </source>
</evidence>
<dbReference type="PANTHER" id="PTHR34109:SF1">
    <property type="entry name" value="VOC DOMAIN-CONTAINING PROTEIN"/>
    <property type="match status" value="1"/>
</dbReference>
<dbReference type="RefSeq" id="WP_210043775.1">
    <property type="nucleotide sequence ID" value="NZ_JAFFZW010000017.1"/>
</dbReference>
<accession>A0ABS4CDR3</accession>
<dbReference type="SUPFAM" id="SSF54593">
    <property type="entry name" value="Glyoxalase/Bleomycin resistance protein/Dihydroxybiphenyl dioxygenase"/>
    <property type="match status" value="1"/>
</dbReference>
<dbReference type="InterPro" id="IPR037523">
    <property type="entry name" value="VOC_core"/>
</dbReference>